<dbReference type="InterPro" id="IPR000504">
    <property type="entry name" value="RRM_dom"/>
</dbReference>
<feature type="region of interest" description="Disordered" evidence="5">
    <location>
        <begin position="305"/>
        <end position="334"/>
    </location>
</feature>
<dbReference type="CDD" id="cd12307">
    <property type="entry name" value="RRM_NIFK_like"/>
    <property type="match status" value="1"/>
</dbReference>
<feature type="region of interest" description="Disordered" evidence="5">
    <location>
        <begin position="111"/>
        <end position="156"/>
    </location>
</feature>
<dbReference type="SUPFAM" id="SSF54928">
    <property type="entry name" value="RNA-binding domain, RBD"/>
    <property type="match status" value="1"/>
</dbReference>
<feature type="compositionally biased region" description="Basic residues" evidence="5">
    <location>
        <begin position="375"/>
        <end position="388"/>
    </location>
</feature>
<evidence type="ECO:0000313" key="8">
    <source>
        <dbReference type="Proteomes" id="UP001322138"/>
    </source>
</evidence>
<keyword evidence="2 4" id="KW-0694">RNA-binding</keyword>
<evidence type="ECO:0000256" key="3">
    <source>
        <dbReference type="ARBA" id="ARBA00023242"/>
    </source>
</evidence>
<feature type="compositionally biased region" description="Basic and acidic residues" evidence="5">
    <location>
        <begin position="321"/>
        <end position="334"/>
    </location>
</feature>
<dbReference type="PANTHER" id="PTHR46754">
    <property type="entry name" value="MKI67 FHA DOMAIN-INTERACTING NUCLEOLAR PHOSPHOPROTEIN"/>
    <property type="match status" value="1"/>
</dbReference>
<evidence type="ECO:0000256" key="2">
    <source>
        <dbReference type="ARBA" id="ARBA00022884"/>
    </source>
</evidence>
<feature type="compositionally biased region" description="Basic and acidic residues" evidence="5">
    <location>
        <begin position="47"/>
        <end position="58"/>
    </location>
</feature>
<organism evidence="7 8">
    <name type="scientific">Podospora bellae-mahoneyi</name>
    <dbReference type="NCBI Taxonomy" id="2093777"/>
    <lineage>
        <taxon>Eukaryota</taxon>
        <taxon>Fungi</taxon>
        <taxon>Dikarya</taxon>
        <taxon>Ascomycota</taxon>
        <taxon>Pezizomycotina</taxon>
        <taxon>Sordariomycetes</taxon>
        <taxon>Sordariomycetidae</taxon>
        <taxon>Sordariales</taxon>
        <taxon>Podosporaceae</taxon>
        <taxon>Podospora</taxon>
    </lineage>
</organism>
<feature type="compositionally biased region" description="Basic and acidic residues" evidence="5">
    <location>
        <begin position="68"/>
        <end position="83"/>
    </location>
</feature>
<comment type="subcellular location">
    <subcellularLocation>
        <location evidence="1">Nucleus</location>
        <location evidence="1">Nucleolus</location>
    </subcellularLocation>
</comment>
<feature type="region of interest" description="Disordered" evidence="5">
    <location>
        <begin position="355"/>
        <end position="388"/>
    </location>
</feature>
<name>A0ABR0FL59_9PEZI</name>
<dbReference type="SMART" id="SM00360">
    <property type="entry name" value="RRM"/>
    <property type="match status" value="1"/>
</dbReference>
<feature type="compositionally biased region" description="Basic and acidic residues" evidence="5">
    <location>
        <begin position="364"/>
        <end position="374"/>
    </location>
</feature>
<proteinExistence type="predicted"/>
<dbReference type="InterPro" id="IPR012677">
    <property type="entry name" value="Nucleotide-bd_a/b_plait_sf"/>
</dbReference>
<evidence type="ECO:0000259" key="6">
    <source>
        <dbReference type="PROSITE" id="PS50102"/>
    </source>
</evidence>
<reference evidence="7 8" key="1">
    <citation type="journal article" date="2023" name="bioRxiv">
        <title>High-quality genome assemblies of four members of thePodospora anserinaspecies complex.</title>
        <authorList>
            <person name="Ament-Velasquez S.L."/>
            <person name="Vogan A.A."/>
            <person name="Wallerman O."/>
            <person name="Hartmann F."/>
            <person name="Gautier V."/>
            <person name="Silar P."/>
            <person name="Giraud T."/>
            <person name="Johannesson H."/>
        </authorList>
    </citation>
    <scope>NUCLEOTIDE SEQUENCE [LARGE SCALE GENOMIC DNA]</scope>
    <source>
        <strain evidence="7 8">CBS 112042</strain>
    </source>
</reference>
<evidence type="ECO:0000313" key="7">
    <source>
        <dbReference type="EMBL" id="KAK4644693.1"/>
    </source>
</evidence>
<feature type="compositionally biased region" description="Acidic residues" evidence="5">
    <location>
        <begin position="84"/>
        <end position="98"/>
    </location>
</feature>
<feature type="region of interest" description="Disordered" evidence="5">
    <location>
        <begin position="1"/>
        <end position="98"/>
    </location>
</feature>
<dbReference type="RefSeq" id="XP_062733669.1">
    <property type="nucleotide sequence ID" value="XM_062877853.1"/>
</dbReference>
<dbReference type="EMBL" id="JAFFGZ010000005">
    <property type="protein sequence ID" value="KAK4644693.1"/>
    <property type="molecule type" value="Genomic_DNA"/>
</dbReference>
<accession>A0ABR0FL59</accession>
<dbReference type="Gene3D" id="3.30.70.330">
    <property type="match status" value="1"/>
</dbReference>
<dbReference type="Proteomes" id="UP001322138">
    <property type="component" value="Unassembled WGS sequence"/>
</dbReference>
<evidence type="ECO:0000256" key="1">
    <source>
        <dbReference type="ARBA" id="ARBA00004604"/>
    </source>
</evidence>
<protein>
    <submittedName>
        <fullName evidence="7">Nucleolar protein</fullName>
    </submittedName>
</protein>
<feature type="domain" description="RRM" evidence="6">
    <location>
        <begin position="158"/>
        <end position="236"/>
    </location>
</feature>
<gene>
    <name evidence="7" type="primary">NOP15</name>
    <name evidence="7" type="ORF">QC761_307140</name>
</gene>
<dbReference type="Pfam" id="PF00076">
    <property type="entry name" value="RRM_1"/>
    <property type="match status" value="1"/>
</dbReference>
<evidence type="ECO:0000256" key="5">
    <source>
        <dbReference type="SAM" id="MobiDB-lite"/>
    </source>
</evidence>
<dbReference type="PROSITE" id="PS50102">
    <property type="entry name" value="RRM"/>
    <property type="match status" value="1"/>
</dbReference>
<dbReference type="GeneID" id="87897335"/>
<keyword evidence="8" id="KW-1185">Reference proteome</keyword>
<feature type="compositionally biased region" description="Basic and acidic residues" evidence="5">
    <location>
        <begin position="16"/>
        <end position="35"/>
    </location>
</feature>
<sequence length="388" mass="43749">MARTVNGAGRKAKASATEKKAANGTPKAEKRKATEDASPVVIKKQKPAKDVVAEEAPKKLALKKEKKPTKEEKPTKKAKKVEEPVEEETVNFEEEDEEVDLETQALVEALDSDNEEEQPTRISEIFQKGQDVGKIPKSKKAKKEKKEKETPVSSGNPGVVYLGRIPHGFYEHELRAYFGQFGDITKLRVVRNKKTGASRHRAFIEFAEAEVADIAARTMDKYLLFGHILTAKVVPPEQVHPDLFKGANRRFKVVPWNKMAGNQLERPLSESQWQAKITKEEQRRLARAEKLKDLMDYEFDIPQLKAPEAKPQLENGTAEEEAPKEIEAPPAVEEKVEKKIEEKIEEVVETVVETKVTKVKKTKAAKEPKEDTPRKGTRSSTRNKKTKS</sequence>
<dbReference type="InterPro" id="IPR035979">
    <property type="entry name" value="RBD_domain_sf"/>
</dbReference>
<comment type="caution">
    <text evidence="7">The sequence shown here is derived from an EMBL/GenBank/DDBJ whole genome shotgun (WGS) entry which is preliminary data.</text>
</comment>
<evidence type="ECO:0000256" key="4">
    <source>
        <dbReference type="PROSITE-ProRule" id="PRU00176"/>
    </source>
</evidence>
<keyword evidence="3" id="KW-0539">Nucleus</keyword>